<dbReference type="PANTHER" id="PTHR47966">
    <property type="entry name" value="BETA-SITE APP-CLEAVING ENZYME, ISOFORM A-RELATED"/>
    <property type="match status" value="1"/>
</dbReference>
<gene>
    <name evidence="4" type="ORF">G6Z77_0013106</name>
</gene>
<dbReference type="Gene3D" id="2.40.70.10">
    <property type="entry name" value="Acid Proteases"/>
    <property type="match status" value="2"/>
</dbReference>
<dbReference type="GO" id="GO:0005764">
    <property type="term" value="C:lysosome"/>
    <property type="evidence" value="ECO:0007669"/>
    <property type="project" value="TreeGrafter"/>
</dbReference>
<dbReference type="GO" id="GO:0004190">
    <property type="term" value="F:aspartic-type endopeptidase activity"/>
    <property type="evidence" value="ECO:0007669"/>
    <property type="project" value="InterPro"/>
</dbReference>
<dbReference type="PRINTS" id="PR00792">
    <property type="entry name" value="PEPSIN"/>
</dbReference>
<feature type="disulfide bond" evidence="2">
    <location>
        <begin position="311"/>
        <end position="315"/>
    </location>
</feature>
<reference evidence="4 5" key="1">
    <citation type="submission" date="2020-02" db="EMBL/GenBank/DDBJ databases">
        <title>Relaxed selection underlies rapid genomic changes in the transitions from sociality to social parasitism in ants.</title>
        <authorList>
            <person name="Bi X."/>
        </authorList>
    </citation>
    <scope>NUCLEOTIDE SEQUENCE [LARGE SCALE GENOMIC DNA]</scope>
    <source>
        <strain evidence="4">BGI-DK2014b</strain>
        <tissue evidence="4">Whole body</tissue>
    </source>
</reference>
<dbReference type="GO" id="GO:0006508">
    <property type="term" value="P:proteolysis"/>
    <property type="evidence" value="ECO:0007669"/>
    <property type="project" value="UniProtKB-KW"/>
</dbReference>
<evidence type="ECO:0000313" key="4">
    <source>
        <dbReference type="EMBL" id="KAG5319877.1"/>
    </source>
</evidence>
<keyword evidence="2" id="KW-1015">Disulfide bond</keyword>
<dbReference type="FunFam" id="2.40.70.10:FF:000044">
    <property type="entry name" value="Lysosomal aspartic protease"/>
    <property type="match status" value="1"/>
</dbReference>
<dbReference type="Pfam" id="PF00026">
    <property type="entry name" value="Asp"/>
    <property type="match status" value="2"/>
</dbReference>
<comment type="caution">
    <text evidence="4">The sequence shown here is derived from an EMBL/GenBank/DDBJ whole genome shotgun (WGS) entry which is preliminary data.</text>
</comment>
<feature type="domain" description="Peptidase A1" evidence="3">
    <location>
        <begin position="59"/>
        <end position="440"/>
    </location>
</feature>
<keyword evidence="4" id="KW-0378">Hydrolase</keyword>
<accession>A0A836F8H0</accession>
<keyword evidence="5" id="KW-1185">Reference proteome</keyword>
<evidence type="ECO:0000259" key="3">
    <source>
        <dbReference type="PROSITE" id="PS51767"/>
    </source>
</evidence>
<sequence length="443" mass="49818">IAGVNVQNQTFTEAVTRDLTFAFLSYDGILGMGYPEISTKGVHPIFTSMIEQGLVNYYYGSELILGGIDPLYSNTEFTYVNVSHKGYWQFPIDKIKMERMILCANGCEAIAHTGFPGLSGPASETEFINNKLDLLKQIGISHYGGEILVDCHQISNLPNVTFFLNDKPFVLTTKDYINTRMIAGVNVQNQTFTEAVTRDLTFAFLSYDGILGMGYPEISTKGVPPIFTSMIEQGLVSAPVFSFYLFFMSKNILSIGRFTITKLNYYYGSELILGGIDPLYSNTEFTYVNVSHKGYWQFPIDKVKMRHMIFCEDGCEAIAHTGFSGLSGPASEIEFINNEIDSLRRVGISHGGEIFVDCRQISKLPNVTFFLNNKPFVLTAKDYIHTRTLNSDKYNFTICKSPFVNSKEYFGSNDIWILGIPFINRFYTVFDMGNDRVGFAHAK</sequence>
<evidence type="ECO:0000313" key="5">
    <source>
        <dbReference type="Proteomes" id="UP000670152"/>
    </source>
</evidence>
<evidence type="ECO:0000256" key="2">
    <source>
        <dbReference type="PIRSR" id="PIRSR601461-2"/>
    </source>
</evidence>
<dbReference type="EMBL" id="JAANIB010010267">
    <property type="protein sequence ID" value="KAG5319877.1"/>
    <property type="molecule type" value="Genomic_DNA"/>
</dbReference>
<comment type="similarity">
    <text evidence="1">Belongs to the peptidase A1 family.</text>
</comment>
<organism evidence="4 5">
    <name type="scientific">Acromyrmex heyeri</name>
    <dbReference type="NCBI Taxonomy" id="230685"/>
    <lineage>
        <taxon>Eukaryota</taxon>
        <taxon>Metazoa</taxon>
        <taxon>Ecdysozoa</taxon>
        <taxon>Arthropoda</taxon>
        <taxon>Hexapoda</taxon>
        <taxon>Insecta</taxon>
        <taxon>Pterygota</taxon>
        <taxon>Neoptera</taxon>
        <taxon>Endopterygota</taxon>
        <taxon>Hymenoptera</taxon>
        <taxon>Apocrita</taxon>
        <taxon>Aculeata</taxon>
        <taxon>Formicoidea</taxon>
        <taxon>Formicidae</taxon>
        <taxon>Myrmicinae</taxon>
        <taxon>Acromyrmex</taxon>
    </lineage>
</organism>
<proteinExistence type="inferred from homology"/>
<dbReference type="OrthoDB" id="771136at2759"/>
<evidence type="ECO:0000256" key="1">
    <source>
        <dbReference type="ARBA" id="ARBA00007447"/>
    </source>
</evidence>
<dbReference type="PROSITE" id="PS51767">
    <property type="entry name" value="PEPTIDASE_A1"/>
    <property type="match status" value="1"/>
</dbReference>
<name>A0A836F8H0_9HYME</name>
<dbReference type="PANTHER" id="PTHR47966:SF51">
    <property type="entry name" value="BETA-SITE APP-CLEAVING ENZYME, ISOFORM A-RELATED"/>
    <property type="match status" value="1"/>
</dbReference>
<protein>
    <submittedName>
        <fullName evidence="4">ASPP protease</fullName>
    </submittedName>
</protein>
<dbReference type="Proteomes" id="UP000670152">
    <property type="component" value="Unassembled WGS sequence"/>
</dbReference>
<feature type="non-terminal residue" evidence="4">
    <location>
        <position position="1"/>
    </location>
</feature>
<keyword evidence="4" id="KW-0645">Protease</keyword>
<dbReference type="InterPro" id="IPR033121">
    <property type="entry name" value="PEPTIDASE_A1"/>
</dbReference>
<dbReference type="InterPro" id="IPR001461">
    <property type="entry name" value="Aspartic_peptidase_A1"/>
</dbReference>
<dbReference type="SUPFAM" id="SSF50630">
    <property type="entry name" value="Acid proteases"/>
    <property type="match status" value="2"/>
</dbReference>
<dbReference type="AlphaFoldDB" id="A0A836F8H0"/>
<feature type="non-terminal residue" evidence="4">
    <location>
        <position position="443"/>
    </location>
</feature>
<dbReference type="InterPro" id="IPR021109">
    <property type="entry name" value="Peptidase_aspartic_dom_sf"/>
</dbReference>